<gene>
    <name evidence="5" type="ORF">H9659_08960</name>
</gene>
<dbReference type="InterPro" id="IPR016161">
    <property type="entry name" value="Ald_DH/histidinol_DH"/>
</dbReference>
<dbReference type="EMBL" id="JACSQY010000005">
    <property type="protein sequence ID" value="MBD7908458.1"/>
    <property type="molecule type" value="Genomic_DNA"/>
</dbReference>
<dbReference type="InterPro" id="IPR015590">
    <property type="entry name" value="Aldehyde_DH_dom"/>
</dbReference>
<dbReference type="PANTHER" id="PTHR11699">
    <property type="entry name" value="ALDEHYDE DEHYDROGENASE-RELATED"/>
    <property type="match status" value="1"/>
</dbReference>
<comment type="similarity">
    <text evidence="3">Belongs to the aldehyde dehydrogenase family.</text>
</comment>
<accession>A0ABR8PJW1</accession>
<dbReference type="SUPFAM" id="SSF53720">
    <property type="entry name" value="ALDH-like"/>
    <property type="match status" value="1"/>
</dbReference>
<dbReference type="CDD" id="cd07131">
    <property type="entry name" value="ALDH_AldH-CAJ73105"/>
    <property type="match status" value="1"/>
</dbReference>
<evidence type="ECO:0000256" key="2">
    <source>
        <dbReference type="PROSITE-ProRule" id="PRU10007"/>
    </source>
</evidence>
<proteinExistence type="inferred from homology"/>
<dbReference type="InterPro" id="IPR016162">
    <property type="entry name" value="Ald_DH_N"/>
</dbReference>
<dbReference type="InterPro" id="IPR029510">
    <property type="entry name" value="Ald_DH_CS_GLU"/>
</dbReference>
<keyword evidence="6" id="KW-1185">Reference proteome</keyword>
<feature type="active site" evidence="2">
    <location>
        <position position="272"/>
    </location>
</feature>
<sequence>MNNRKGIQVVHSNRKGNETDYGSDTKKLLNYIDGEWCESSSGKFVDVLNPANGKVLGEVTQSTEEDVDRAVQAAKKAQREWRLVPAPERAEYLYAIANLLKERKEELSQILTSEMGKVIDEARGEVQEAIDMAYYMAGEGRRLFGDTVPSELRNKFAMSVRVPIGVAGLITPWNFPIAIASWKTFPALVSGNAVVWKPATETPIIAYEFAKIFEEAGLPKGLLNLVNGSGREVGNAMVEHPGIDLISFTGSNEVGSAINARAGELLKRTSLEMGGKNAVIVLEDADLDLAVDGILWGAFGTSGQRCTATSRIIVHQDVKEALENKLVERIGELSLGDGADETVKVGPVINRASLGKIHEYVKIGLAEGATLLAGGRMVTESGLVSGNFYAPTIFTDATVDMRIAQEEIFGPVVSIIPVKSLEEAIEVNNSVKFGLSSSIFTSNVNLAFQAMRDLDTGIVYINAGTTGAEIHLPFGGTKGTGNGHRDSGVAALDVYTEWKSVYVDYSGKLQRAQIDNY</sequence>
<dbReference type="Proteomes" id="UP000659496">
    <property type="component" value="Unassembled WGS sequence"/>
</dbReference>
<organism evidence="5 6">
    <name type="scientific">Sporosarcina gallistercoris</name>
    <dbReference type="NCBI Taxonomy" id="2762245"/>
    <lineage>
        <taxon>Bacteria</taxon>
        <taxon>Bacillati</taxon>
        <taxon>Bacillota</taxon>
        <taxon>Bacilli</taxon>
        <taxon>Bacillales</taxon>
        <taxon>Caryophanaceae</taxon>
        <taxon>Sporosarcina</taxon>
    </lineage>
</organism>
<evidence type="ECO:0000256" key="1">
    <source>
        <dbReference type="ARBA" id="ARBA00023002"/>
    </source>
</evidence>
<evidence type="ECO:0000256" key="3">
    <source>
        <dbReference type="RuleBase" id="RU003345"/>
    </source>
</evidence>
<feature type="domain" description="Aldehyde dehydrogenase" evidence="4">
    <location>
        <begin position="36"/>
        <end position="501"/>
    </location>
</feature>
<evidence type="ECO:0000313" key="5">
    <source>
        <dbReference type="EMBL" id="MBD7908458.1"/>
    </source>
</evidence>
<evidence type="ECO:0000313" key="6">
    <source>
        <dbReference type="Proteomes" id="UP000659496"/>
    </source>
</evidence>
<dbReference type="Pfam" id="PF00171">
    <property type="entry name" value="Aldedh"/>
    <property type="match status" value="1"/>
</dbReference>
<evidence type="ECO:0000259" key="4">
    <source>
        <dbReference type="Pfam" id="PF00171"/>
    </source>
</evidence>
<dbReference type="PROSITE" id="PS00687">
    <property type="entry name" value="ALDEHYDE_DEHYDR_GLU"/>
    <property type="match status" value="1"/>
</dbReference>
<dbReference type="Gene3D" id="3.40.605.10">
    <property type="entry name" value="Aldehyde Dehydrogenase, Chain A, domain 1"/>
    <property type="match status" value="1"/>
</dbReference>
<comment type="caution">
    <text evidence="5">The sequence shown here is derived from an EMBL/GenBank/DDBJ whole genome shotgun (WGS) entry which is preliminary data.</text>
</comment>
<name>A0ABR8PJW1_9BACL</name>
<reference evidence="5 6" key="1">
    <citation type="submission" date="2020-08" db="EMBL/GenBank/DDBJ databases">
        <title>A Genomic Blueprint of the Chicken Gut Microbiome.</title>
        <authorList>
            <person name="Gilroy R."/>
            <person name="Ravi A."/>
            <person name="Getino M."/>
            <person name="Pursley I."/>
            <person name="Horton D.L."/>
            <person name="Alikhan N.-F."/>
            <person name="Baker D."/>
            <person name="Gharbi K."/>
            <person name="Hall N."/>
            <person name="Watson M."/>
            <person name="Adriaenssens E.M."/>
            <person name="Foster-Nyarko E."/>
            <person name="Jarju S."/>
            <person name="Secka A."/>
            <person name="Antonio M."/>
            <person name="Oren A."/>
            <person name="Chaudhuri R."/>
            <person name="La Ragione R.M."/>
            <person name="Hildebrand F."/>
            <person name="Pallen M.J."/>
        </authorList>
    </citation>
    <scope>NUCLEOTIDE SEQUENCE [LARGE SCALE GENOMIC DNA]</scope>
    <source>
        <strain evidence="5 6">Sa3CUA8</strain>
    </source>
</reference>
<dbReference type="InterPro" id="IPR016160">
    <property type="entry name" value="Ald_DH_CS_CYS"/>
</dbReference>
<dbReference type="PROSITE" id="PS00070">
    <property type="entry name" value="ALDEHYDE_DEHYDR_CYS"/>
    <property type="match status" value="1"/>
</dbReference>
<dbReference type="RefSeq" id="WP_191689606.1">
    <property type="nucleotide sequence ID" value="NZ_JACSQY010000005.1"/>
</dbReference>
<dbReference type="Gene3D" id="3.40.309.10">
    <property type="entry name" value="Aldehyde Dehydrogenase, Chain A, domain 2"/>
    <property type="match status" value="1"/>
</dbReference>
<protein>
    <submittedName>
        <fullName evidence="5">Aldehyde dehydrogenase family protein</fullName>
    </submittedName>
</protein>
<keyword evidence="1 3" id="KW-0560">Oxidoreductase</keyword>
<dbReference type="InterPro" id="IPR016163">
    <property type="entry name" value="Ald_DH_C"/>
</dbReference>